<protein>
    <submittedName>
        <fullName evidence="1">Uncharacterized protein</fullName>
    </submittedName>
</protein>
<comment type="caution">
    <text evidence="1">The sequence shown here is derived from an EMBL/GenBank/DDBJ whole genome shotgun (WGS) entry which is preliminary data.</text>
</comment>
<dbReference type="AlphaFoldDB" id="A0A4U5MJH6"/>
<accession>A0A4U5MJH6</accession>
<evidence type="ECO:0000313" key="1">
    <source>
        <dbReference type="EMBL" id="TKR69524.1"/>
    </source>
</evidence>
<keyword evidence="2" id="KW-1185">Reference proteome</keyword>
<name>A0A4U5MJH6_STECR</name>
<sequence length="115" mass="13328">MEAFLDFWCVAEVTGRKDGCAHVSAFFSYCRADCAFKKEEPKHSKSMKTIGRWKPDSDGMNTTPLLFSPVIFKIFSTTVTFIVFKELLTESQLSEKERELFGYMSIKDDWNVLKY</sequence>
<dbReference type="Proteomes" id="UP000298663">
    <property type="component" value="Unassembled WGS sequence"/>
</dbReference>
<reference evidence="1 2" key="2">
    <citation type="journal article" date="2019" name="G3 (Bethesda)">
        <title>Hybrid Assembly of the Genome of the Entomopathogenic Nematode Steinernema carpocapsae Identifies the X-Chromosome.</title>
        <authorList>
            <person name="Serra L."/>
            <person name="Macchietto M."/>
            <person name="Macias-Munoz A."/>
            <person name="McGill C.J."/>
            <person name="Rodriguez I.M."/>
            <person name="Rodriguez B."/>
            <person name="Murad R."/>
            <person name="Mortazavi A."/>
        </authorList>
    </citation>
    <scope>NUCLEOTIDE SEQUENCE [LARGE SCALE GENOMIC DNA]</scope>
    <source>
        <strain evidence="1 2">ALL</strain>
    </source>
</reference>
<dbReference type="EMBL" id="AZBU02000007">
    <property type="protein sequence ID" value="TKR69524.1"/>
    <property type="molecule type" value="Genomic_DNA"/>
</dbReference>
<proteinExistence type="predicted"/>
<organism evidence="1 2">
    <name type="scientific">Steinernema carpocapsae</name>
    <name type="common">Entomopathogenic nematode</name>
    <dbReference type="NCBI Taxonomy" id="34508"/>
    <lineage>
        <taxon>Eukaryota</taxon>
        <taxon>Metazoa</taxon>
        <taxon>Ecdysozoa</taxon>
        <taxon>Nematoda</taxon>
        <taxon>Chromadorea</taxon>
        <taxon>Rhabditida</taxon>
        <taxon>Tylenchina</taxon>
        <taxon>Panagrolaimomorpha</taxon>
        <taxon>Strongyloidoidea</taxon>
        <taxon>Steinernematidae</taxon>
        <taxon>Steinernema</taxon>
    </lineage>
</organism>
<evidence type="ECO:0000313" key="2">
    <source>
        <dbReference type="Proteomes" id="UP000298663"/>
    </source>
</evidence>
<gene>
    <name evidence="1" type="ORF">L596_021672</name>
</gene>
<reference evidence="1 2" key="1">
    <citation type="journal article" date="2015" name="Genome Biol.">
        <title>Comparative genomics of Steinernema reveals deeply conserved gene regulatory networks.</title>
        <authorList>
            <person name="Dillman A.R."/>
            <person name="Macchietto M."/>
            <person name="Porter C.F."/>
            <person name="Rogers A."/>
            <person name="Williams B."/>
            <person name="Antoshechkin I."/>
            <person name="Lee M.M."/>
            <person name="Goodwin Z."/>
            <person name="Lu X."/>
            <person name="Lewis E.E."/>
            <person name="Goodrich-Blair H."/>
            <person name="Stock S.P."/>
            <person name="Adams B.J."/>
            <person name="Sternberg P.W."/>
            <person name="Mortazavi A."/>
        </authorList>
    </citation>
    <scope>NUCLEOTIDE SEQUENCE [LARGE SCALE GENOMIC DNA]</scope>
    <source>
        <strain evidence="1 2">ALL</strain>
    </source>
</reference>